<feature type="region of interest" description="Disordered" evidence="1">
    <location>
        <begin position="1"/>
        <end position="86"/>
    </location>
</feature>
<gene>
    <name evidence="2" type="ORF">JOB18_029501</name>
</gene>
<comment type="caution">
    <text evidence="2">The sequence shown here is derived from an EMBL/GenBank/DDBJ whole genome shotgun (WGS) entry which is preliminary data.</text>
</comment>
<name>A0AAV6S9J3_SOLSE</name>
<feature type="compositionally biased region" description="Basic and acidic residues" evidence="1">
    <location>
        <begin position="26"/>
        <end position="36"/>
    </location>
</feature>
<dbReference type="EMBL" id="JAGKHQ010000006">
    <property type="protein sequence ID" value="KAG7514263.1"/>
    <property type="molecule type" value="Genomic_DNA"/>
</dbReference>
<protein>
    <submittedName>
        <fullName evidence="2">Uncharacterized protein</fullName>
    </submittedName>
</protein>
<dbReference type="AlphaFoldDB" id="A0AAV6S9J3"/>
<keyword evidence="3" id="KW-1185">Reference proteome</keyword>
<dbReference type="Proteomes" id="UP000693946">
    <property type="component" value="Linkage Group LG14"/>
</dbReference>
<proteinExistence type="predicted"/>
<evidence type="ECO:0000313" key="2">
    <source>
        <dbReference type="EMBL" id="KAG7514263.1"/>
    </source>
</evidence>
<sequence>MQETAASRNTATTKPRGRRGHSASDLQRRHTGELRGARRNKSFKPQRFSNPENGRVSSETQRQCELKLEKSASIQRSSPASAEHTR</sequence>
<feature type="compositionally biased region" description="Polar residues" evidence="1">
    <location>
        <begin position="1"/>
        <end position="13"/>
    </location>
</feature>
<organism evidence="2 3">
    <name type="scientific">Solea senegalensis</name>
    <name type="common">Senegalese sole</name>
    <dbReference type="NCBI Taxonomy" id="28829"/>
    <lineage>
        <taxon>Eukaryota</taxon>
        <taxon>Metazoa</taxon>
        <taxon>Chordata</taxon>
        <taxon>Craniata</taxon>
        <taxon>Vertebrata</taxon>
        <taxon>Euteleostomi</taxon>
        <taxon>Actinopterygii</taxon>
        <taxon>Neopterygii</taxon>
        <taxon>Teleostei</taxon>
        <taxon>Neoteleostei</taxon>
        <taxon>Acanthomorphata</taxon>
        <taxon>Carangaria</taxon>
        <taxon>Pleuronectiformes</taxon>
        <taxon>Pleuronectoidei</taxon>
        <taxon>Soleidae</taxon>
        <taxon>Solea</taxon>
    </lineage>
</organism>
<feature type="compositionally biased region" description="Polar residues" evidence="1">
    <location>
        <begin position="47"/>
        <end position="61"/>
    </location>
</feature>
<evidence type="ECO:0000313" key="3">
    <source>
        <dbReference type="Proteomes" id="UP000693946"/>
    </source>
</evidence>
<reference evidence="2 3" key="1">
    <citation type="journal article" date="2021" name="Sci. Rep.">
        <title>Chromosome anchoring in Senegalese sole (Solea senegalensis) reveals sex-associated markers and genome rearrangements in flatfish.</title>
        <authorList>
            <person name="Guerrero-Cozar I."/>
            <person name="Gomez-Garrido J."/>
            <person name="Berbel C."/>
            <person name="Martinez-Blanch J.F."/>
            <person name="Alioto T."/>
            <person name="Claros M.G."/>
            <person name="Gagnaire P.A."/>
            <person name="Manchado M."/>
        </authorList>
    </citation>
    <scope>NUCLEOTIDE SEQUENCE [LARGE SCALE GENOMIC DNA]</scope>
    <source>
        <strain evidence="2">Sse05_10M</strain>
    </source>
</reference>
<accession>A0AAV6S9J3</accession>
<evidence type="ECO:0000256" key="1">
    <source>
        <dbReference type="SAM" id="MobiDB-lite"/>
    </source>
</evidence>